<accession>A0ABW1HB48</accession>
<comment type="caution">
    <text evidence="3">The sequence shown here is derived from an EMBL/GenBank/DDBJ whole genome shotgun (WGS) entry which is preliminary data.</text>
</comment>
<evidence type="ECO:0000256" key="2">
    <source>
        <dbReference type="SAM" id="Phobius"/>
    </source>
</evidence>
<evidence type="ECO:0000313" key="3">
    <source>
        <dbReference type="EMBL" id="MFC5925692.1"/>
    </source>
</evidence>
<feature type="compositionally biased region" description="Basic and acidic residues" evidence="1">
    <location>
        <begin position="214"/>
        <end position="227"/>
    </location>
</feature>
<evidence type="ECO:0000313" key="4">
    <source>
        <dbReference type="Proteomes" id="UP001596226"/>
    </source>
</evidence>
<feature type="transmembrane region" description="Helical" evidence="2">
    <location>
        <begin position="166"/>
        <end position="184"/>
    </location>
</feature>
<feature type="transmembrane region" description="Helical" evidence="2">
    <location>
        <begin position="92"/>
        <end position="114"/>
    </location>
</feature>
<reference evidence="4" key="1">
    <citation type="journal article" date="2019" name="Int. J. Syst. Evol. Microbiol.">
        <title>The Global Catalogue of Microorganisms (GCM) 10K type strain sequencing project: providing services to taxonomists for standard genome sequencing and annotation.</title>
        <authorList>
            <consortium name="The Broad Institute Genomics Platform"/>
            <consortium name="The Broad Institute Genome Sequencing Center for Infectious Disease"/>
            <person name="Wu L."/>
            <person name="Ma J."/>
        </authorList>
    </citation>
    <scope>NUCLEOTIDE SEQUENCE [LARGE SCALE GENOMIC DNA]</scope>
    <source>
        <strain evidence="4">CGMCC 4.7144</strain>
    </source>
</reference>
<feature type="transmembrane region" description="Helical" evidence="2">
    <location>
        <begin position="126"/>
        <end position="146"/>
    </location>
</feature>
<dbReference type="RefSeq" id="WP_377513753.1">
    <property type="nucleotide sequence ID" value="NZ_JBHSQS010000011.1"/>
</dbReference>
<feature type="region of interest" description="Disordered" evidence="1">
    <location>
        <begin position="199"/>
        <end position="245"/>
    </location>
</feature>
<keyword evidence="2" id="KW-1133">Transmembrane helix</keyword>
<keyword evidence="2" id="KW-0812">Transmembrane</keyword>
<protein>
    <recommendedName>
        <fullName evidence="5">Tryptophan-associated transmembrane protein (Trp_oprn_chp)</fullName>
    </recommendedName>
</protein>
<dbReference type="EMBL" id="JBHSQS010000011">
    <property type="protein sequence ID" value="MFC5925692.1"/>
    <property type="molecule type" value="Genomic_DNA"/>
</dbReference>
<name>A0ABW1HB48_9ACTN</name>
<feature type="transmembrane region" description="Helical" evidence="2">
    <location>
        <begin position="49"/>
        <end position="72"/>
    </location>
</feature>
<keyword evidence="2" id="KW-0472">Membrane</keyword>
<gene>
    <name evidence="3" type="ORF">ACFQGL_20330</name>
</gene>
<keyword evidence="4" id="KW-1185">Reference proteome</keyword>
<organism evidence="3 4">
    <name type="scientific">Micromonospora vulcania</name>
    <dbReference type="NCBI Taxonomy" id="1441873"/>
    <lineage>
        <taxon>Bacteria</taxon>
        <taxon>Bacillati</taxon>
        <taxon>Actinomycetota</taxon>
        <taxon>Actinomycetes</taxon>
        <taxon>Micromonosporales</taxon>
        <taxon>Micromonosporaceae</taxon>
        <taxon>Micromonospora</taxon>
    </lineage>
</organism>
<dbReference type="Proteomes" id="UP001596226">
    <property type="component" value="Unassembled WGS sequence"/>
</dbReference>
<evidence type="ECO:0008006" key="5">
    <source>
        <dbReference type="Google" id="ProtNLM"/>
    </source>
</evidence>
<proteinExistence type="predicted"/>
<sequence>MSEELPIPRQGDRSDGPAVIEWAADEPPARRRQFRRSLAGLTRDPRVPLLLAGLGAVAGVASLVGEWLVMTVPDGGPGPDSSIEVPAGLSEVGGFGVGYLVGLLGLVCIVALALRGTAAIRPNARLAGLTLTGALLALLIAAATTLDDPAQRSLLYTAQEGFRAEYGRGLVMAFVACLLLGAALRLPAAALDGGPAGPAADDDLAGGAGRGWRRRQEPIEEDGRSEPADLTVTSAVPFAHPEPPR</sequence>
<evidence type="ECO:0000256" key="1">
    <source>
        <dbReference type="SAM" id="MobiDB-lite"/>
    </source>
</evidence>